<dbReference type="InterPro" id="IPR036179">
    <property type="entry name" value="Ig-like_dom_sf"/>
</dbReference>
<dbReference type="SUPFAM" id="SSF48726">
    <property type="entry name" value="Immunoglobulin"/>
    <property type="match status" value="1"/>
</dbReference>
<feature type="signal peptide" evidence="2">
    <location>
        <begin position="1"/>
        <end position="21"/>
    </location>
</feature>
<comment type="caution">
    <text evidence="3">The sequence shown here is derived from an EMBL/GenBank/DDBJ whole genome shotgun (WGS) entry which is preliminary data.</text>
</comment>
<gene>
    <name evidence="3" type="ORF">L596_017093</name>
</gene>
<feature type="chain" id="PRO_5020850717" description="Ig-like domain-containing protein" evidence="2">
    <location>
        <begin position="22"/>
        <end position="203"/>
    </location>
</feature>
<organism evidence="3 4">
    <name type="scientific">Steinernema carpocapsae</name>
    <name type="common">Entomopathogenic nematode</name>
    <dbReference type="NCBI Taxonomy" id="34508"/>
    <lineage>
        <taxon>Eukaryota</taxon>
        <taxon>Metazoa</taxon>
        <taxon>Ecdysozoa</taxon>
        <taxon>Nematoda</taxon>
        <taxon>Chromadorea</taxon>
        <taxon>Rhabditida</taxon>
        <taxon>Tylenchina</taxon>
        <taxon>Panagrolaimomorpha</taxon>
        <taxon>Strongyloidoidea</taxon>
        <taxon>Steinernematidae</taxon>
        <taxon>Steinernema</taxon>
    </lineage>
</organism>
<dbReference type="Proteomes" id="UP000298663">
    <property type="component" value="Unassembled WGS sequence"/>
</dbReference>
<reference evidence="3 4" key="2">
    <citation type="journal article" date="2019" name="G3 (Bethesda)">
        <title>Hybrid Assembly of the Genome of the Entomopathogenic Nematode Steinernema carpocapsae Identifies the X-Chromosome.</title>
        <authorList>
            <person name="Serra L."/>
            <person name="Macchietto M."/>
            <person name="Macias-Munoz A."/>
            <person name="McGill C.J."/>
            <person name="Rodriguez I.M."/>
            <person name="Rodriguez B."/>
            <person name="Murad R."/>
            <person name="Mortazavi A."/>
        </authorList>
    </citation>
    <scope>NUCLEOTIDE SEQUENCE [LARGE SCALE GENOMIC DNA]</scope>
    <source>
        <strain evidence="3 4">ALL</strain>
    </source>
</reference>
<evidence type="ECO:0000313" key="4">
    <source>
        <dbReference type="Proteomes" id="UP000298663"/>
    </source>
</evidence>
<keyword evidence="1" id="KW-1133">Transmembrane helix</keyword>
<dbReference type="OrthoDB" id="10062932at2759"/>
<evidence type="ECO:0008006" key="5">
    <source>
        <dbReference type="Google" id="ProtNLM"/>
    </source>
</evidence>
<keyword evidence="1" id="KW-0812">Transmembrane</keyword>
<name>A0A4U5N0U5_STECR</name>
<evidence type="ECO:0000313" key="3">
    <source>
        <dbReference type="EMBL" id="TKR75858.1"/>
    </source>
</evidence>
<dbReference type="InterPro" id="IPR013783">
    <property type="entry name" value="Ig-like_fold"/>
</dbReference>
<keyword evidence="1" id="KW-0472">Membrane</keyword>
<keyword evidence="2" id="KW-0732">Signal</keyword>
<proteinExistence type="predicted"/>
<dbReference type="EMBL" id="AZBU02000005">
    <property type="protein sequence ID" value="TKR75858.1"/>
    <property type="molecule type" value="Genomic_DNA"/>
</dbReference>
<evidence type="ECO:0000256" key="1">
    <source>
        <dbReference type="SAM" id="Phobius"/>
    </source>
</evidence>
<accession>A0A4U5N0U5</accession>
<evidence type="ECO:0000256" key="2">
    <source>
        <dbReference type="SAM" id="SignalP"/>
    </source>
</evidence>
<dbReference type="Gene3D" id="2.60.40.10">
    <property type="entry name" value="Immunoglobulins"/>
    <property type="match status" value="1"/>
</dbReference>
<protein>
    <recommendedName>
        <fullName evidence="5">Ig-like domain-containing protein</fullName>
    </recommendedName>
</protein>
<sequence length="203" mass="22923">MGGYNFSLLLIAFLQFNGGCGRLVSPQNVVRIYSNNPYSPTDDLNLSSIYRIPREDSEVTFNCTTHDNSSIYWILPDGTNVQNANETQPEAVFNVIKGQLVISKIKPGMDGEYICVSSTAEDERRSHFFIPYIIARTDYSRSLTISIAVTLVFVIACVVVLLFDRFYSRGVFRRGNSYSISRKHQIHVKHCPHKSQVSSDILT</sequence>
<feature type="transmembrane region" description="Helical" evidence="1">
    <location>
        <begin position="143"/>
        <end position="163"/>
    </location>
</feature>
<keyword evidence="4" id="KW-1185">Reference proteome</keyword>
<dbReference type="AlphaFoldDB" id="A0A4U5N0U5"/>
<reference evidence="3 4" key="1">
    <citation type="journal article" date="2015" name="Genome Biol.">
        <title>Comparative genomics of Steinernema reveals deeply conserved gene regulatory networks.</title>
        <authorList>
            <person name="Dillman A.R."/>
            <person name="Macchietto M."/>
            <person name="Porter C.F."/>
            <person name="Rogers A."/>
            <person name="Williams B."/>
            <person name="Antoshechkin I."/>
            <person name="Lee M.M."/>
            <person name="Goodwin Z."/>
            <person name="Lu X."/>
            <person name="Lewis E.E."/>
            <person name="Goodrich-Blair H."/>
            <person name="Stock S.P."/>
            <person name="Adams B.J."/>
            <person name="Sternberg P.W."/>
            <person name="Mortazavi A."/>
        </authorList>
    </citation>
    <scope>NUCLEOTIDE SEQUENCE [LARGE SCALE GENOMIC DNA]</scope>
    <source>
        <strain evidence="3 4">ALL</strain>
    </source>
</reference>